<evidence type="ECO:0000256" key="2">
    <source>
        <dbReference type="ARBA" id="ARBA00022857"/>
    </source>
</evidence>
<keyword evidence="5" id="KW-1185">Reference proteome</keyword>
<evidence type="ECO:0000313" key="4">
    <source>
        <dbReference type="EMBL" id="NSX55524.1"/>
    </source>
</evidence>
<name>A0ABX2IY77_9RHOB</name>
<reference evidence="4 5" key="1">
    <citation type="submission" date="2020-06" db="EMBL/GenBank/DDBJ databases">
        <title>Sulfitobacter algicola sp. nov., isolated from green algae.</title>
        <authorList>
            <person name="Wang C."/>
        </authorList>
    </citation>
    <scope>NUCLEOTIDE SEQUENCE [LARGE SCALE GENOMIC DNA]</scope>
    <source>
        <strain evidence="4 5">1151</strain>
    </source>
</reference>
<evidence type="ECO:0000256" key="3">
    <source>
        <dbReference type="ARBA" id="ARBA00023002"/>
    </source>
</evidence>
<keyword evidence="2" id="KW-0521">NADP</keyword>
<dbReference type="CDD" id="cd05233">
    <property type="entry name" value="SDR_c"/>
    <property type="match status" value="1"/>
</dbReference>
<dbReference type="InterPro" id="IPR036291">
    <property type="entry name" value="NAD(P)-bd_dom_sf"/>
</dbReference>
<proteinExistence type="inferred from homology"/>
<dbReference type="Pfam" id="PF00106">
    <property type="entry name" value="adh_short"/>
    <property type="match status" value="1"/>
</dbReference>
<dbReference type="Gene3D" id="3.40.50.720">
    <property type="entry name" value="NAD(P)-binding Rossmann-like Domain"/>
    <property type="match status" value="1"/>
</dbReference>
<evidence type="ECO:0000256" key="1">
    <source>
        <dbReference type="ARBA" id="ARBA00006484"/>
    </source>
</evidence>
<accession>A0ABX2IY77</accession>
<dbReference type="InterPro" id="IPR002347">
    <property type="entry name" value="SDR_fam"/>
</dbReference>
<evidence type="ECO:0000313" key="5">
    <source>
        <dbReference type="Proteomes" id="UP000777935"/>
    </source>
</evidence>
<keyword evidence="3" id="KW-0560">Oxidoreductase</keyword>
<organism evidence="4 5">
    <name type="scientific">Parasulfitobacter algicola</name>
    <dbReference type="NCBI Taxonomy" id="2614809"/>
    <lineage>
        <taxon>Bacteria</taxon>
        <taxon>Pseudomonadati</taxon>
        <taxon>Pseudomonadota</taxon>
        <taxon>Alphaproteobacteria</taxon>
        <taxon>Rhodobacterales</taxon>
        <taxon>Roseobacteraceae</taxon>
        <taxon>Parasulfitobacter</taxon>
    </lineage>
</organism>
<dbReference type="PANTHER" id="PTHR43391">
    <property type="entry name" value="RETINOL DEHYDROGENASE-RELATED"/>
    <property type="match status" value="1"/>
</dbReference>
<comment type="similarity">
    <text evidence="1">Belongs to the short-chain dehydrogenases/reductases (SDR) family.</text>
</comment>
<protein>
    <submittedName>
        <fullName evidence="4">SDR family oxidoreductase</fullName>
    </submittedName>
</protein>
<dbReference type="SUPFAM" id="SSF51735">
    <property type="entry name" value="NAD(P)-binding Rossmann-fold domains"/>
    <property type="match status" value="1"/>
</dbReference>
<gene>
    <name evidence="4" type="ORF">HRQ87_11985</name>
</gene>
<comment type="caution">
    <text evidence="4">The sequence shown here is derived from an EMBL/GenBank/DDBJ whole genome shotgun (WGS) entry which is preliminary data.</text>
</comment>
<dbReference type="PANTHER" id="PTHR43391:SF14">
    <property type="entry name" value="DEHYDROGENASE_REDUCTASE SDR FAMILY PROTEIN 7-LIKE"/>
    <property type="match status" value="1"/>
</dbReference>
<sequence length="77" mass="8510">MLFNNAGTFMTPALIKDIPVENFDDMMLTNANGVFYGMKYAIPVMKSQGNGVIVNMASIAALLTQPTTTRQSMLFWD</sequence>
<dbReference type="EMBL" id="JABUFE010000006">
    <property type="protein sequence ID" value="NSX55524.1"/>
    <property type="molecule type" value="Genomic_DNA"/>
</dbReference>
<dbReference type="Proteomes" id="UP000777935">
    <property type="component" value="Unassembled WGS sequence"/>
</dbReference>